<name>A0ACC0VV94_9STRA</name>
<evidence type="ECO:0000313" key="2">
    <source>
        <dbReference type="Proteomes" id="UP001163321"/>
    </source>
</evidence>
<sequence length="88" mass="10164">MSAVSPRTCAMQKNTHLINGSHSRSRMCARPDHVLDLRHLRETKASCHVVLKGVVSRYRPTQLSNLWKMNANVPHIVPHFFHDALRLW</sequence>
<reference evidence="1 2" key="1">
    <citation type="journal article" date="2022" name="bioRxiv">
        <title>The genome of the oomycete Peronosclerospora sorghi, a cosmopolitan pathogen of maize and sorghum, is inflated with dispersed pseudogenes.</title>
        <authorList>
            <person name="Fletcher K."/>
            <person name="Martin F."/>
            <person name="Isakeit T."/>
            <person name="Cavanaugh K."/>
            <person name="Magill C."/>
            <person name="Michelmore R."/>
        </authorList>
    </citation>
    <scope>NUCLEOTIDE SEQUENCE [LARGE SCALE GENOMIC DNA]</scope>
    <source>
        <strain evidence="1">P6</strain>
    </source>
</reference>
<organism evidence="1 2">
    <name type="scientific">Peronosclerospora sorghi</name>
    <dbReference type="NCBI Taxonomy" id="230839"/>
    <lineage>
        <taxon>Eukaryota</taxon>
        <taxon>Sar</taxon>
        <taxon>Stramenopiles</taxon>
        <taxon>Oomycota</taxon>
        <taxon>Peronosporomycetes</taxon>
        <taxon>Peronosporales</taxon>
        <taxon>Peronosporaceae</taxon>
        <taxon>Peronosclerospora</taxon>
    </lineage>
</organism>
<proteinExistence type="predicted"/>
<evidence type="ECO:0000313" key="1">
    <source>
        <dbReference type="EMBL" id="KAI9910409.1"/>
    </source>
</evidence>
<dbReference type="EMBL" id="CM047585">
    <property type="protein sequence ID" value="KAI9910409.1"/>
    <property type="molecule type" value="Genomic_DNA"/>
</dbReference>
<dbReference type="Proteomes" id="UP001163321">
    <property type="component" value="Chromosome 6"/>
</dbReference>
<keyword evidence="2" id="KW-1185">Reference proteome</keyword>
<protein>
    <submittedName>
        <fullName evidence="1">Uncharacterized protein</fullName>
    </submittedName>
</protein>
<comment type="caution">
    <text evidence="1">The sequence shown here is derived from an EMBL/GenBank/DDBJ whole genome shotgun (WGS) entry which is preliminary data.</text>
</comment>
<accession>A0ACC0VV94</accession>
<gene>
    <name evidence="1" type="ORF">PsorP6_011197</name>
</gene>